<proteinExistence type="predicted"/>
<sequence length="392" mass="43010">MDTSEHQNLKRDLPLSPSKSPKKHQGEASSSFPSKDVFEGLNNLRIKREAVFEDIFLRYGRDFGDEADEIDIFQEMIVVDRGFIRNAPPRKFGRGELLLGYPDHPATSADGSPQLTPKAQLSSLIECPVANPCYEEATQRLATFILEENEPLSDVESIHSSHQSSESEASHGHLSNADPCEVSSDEEPEFLVDNLPVVSSLDPTTFRPHNNHIESSIPVPDSSEPLSSSPVLTPSPISSTLEDSTSHLYRPLLSISPCSSPNPLPPILLDEEPASHAFKSPPSHMTSHQDNEKPASEMIANMSFQPLFIPSPKIEEHPSDPIESLQPNLTESSIDPPPKLPELAMKILSNVQGISTKPALPCIHPFPLKIAILTKEDKAKPPISLDVFLEGD</sequence>
<keyword evidence="2" id="KW-1185">Reference proteome</keyword>
<evidence type="ECO:0000313" key="1">
    <source>
        <dbReference type="EMBL" id="KAJ9070302.1"/>
    </source>
</evidence>
<name>A0ACC2T6Z3_9FUNG</name>
<protein>
    <submittedName>
        <fullName evidence="1">Uncharacterized protein</fullName>
    </submittedName>
</protein>
<reference evidence="1" key="1">
    <citation type="submission" date="2022-04" db="EMBL/GenBank/DDBJ databases">
        <title>Genome of the entomopathogenic fungus Entomophthora muscae.</title>
        <authorList>
            <person name="Elya C."/>
            <person name="Lovett B.R."/>
            <person name="Lee E."/>
            <person name="Macias A.M."/>
            <person name="Hajek A.E."/>
            <person name="De Bivort B.L."/>
            <person name="Kasson M.T."/>
            <person name="De Fine Licht H.H."/>
            <person name="Stajich J.E."/>
        </authorList>
    </citation>
    <scope>NUCLEOTIDE SEQUENCE</scope>
    <source>
        <strain evidence="1">Berkeley</strain>
    </source>
</reference>
<accession>A0ACC2T6Z3</accession>
<dbReference type="EMBL" id="QTSX02003580">
    <property type="protein sequence ID" value="KAJ9070302.1"/>
    <property type="molecule type" value="Genomic_DNA"/>
</dbReference>
<organism evidence="1 2">
    <name type="scientific">Entomophthora muscae</name>
    <dbReference type="NCBI Taxonomy" id="34485"/>
    <lineage>
        <taxon>Eukaryota</taxon>
        <taxon>Fungi</taxon>
        <taxon>Fungi incertae sedis</taxon>
        <taxon>Zoopagomycota</taxon>
        <taxon>Entomophthoromycotina</taxon>
        <taxon>Entomophthoromycetes</taxon>
        <taxon>Entomophthorales</taxon>
        <taxon>Entomophthoraceae</taxon>
        <taxon>Entomophthora</taxon>
    </lineage>
</organism>
<comment type="caution">
    <text evidence="1">The sequence shown here is derived from an EMBL/GenBank/DDBJ whole genome shotgun (WGS) entry which is preliminary data.</text>
</comment>
<evidence type="ECO:0000313" key="2">
    <source>
        <dbReference type="Proteomes" id="UP001165960"/>
    </source>
</evidence>
<dbReference type="Proteomes" id="UP001165960">
    <property type="component" value="Unassembled WGS sequence"/>
</dbReference>
<gene>
    <name evidence="1" type="ORF">DSO57_1009394</name>
</gene>